<gene>
    <name evidence="5" type="ORF">HCJ81_07580</name>
</gene>
<evidence type="ECO:0000313" key="6">
    <source>
        <dbReference type="Proteomes" id="UP000565628"/>
    </source>
</evidence>
<dbReference type="SUPFAM" id="SSF53756">
    <property type="entry name" value="UDP-Glycosyltransferase/glycogen phosphorylase"/>
    <property type="match status" value="1"/>
</dbReference>
<sequence length="412" mass="48134">MKKRVTMFVWNEFQNDAHVLRECTALAEAGYELQLLALGQEKTTAEERANQFTIRRLGFKPLILKKQWHQIMLLFLLFVTIFYIPLLAISLIGIYFVLYKTKLKYVIRDITLAIKMIYWGIKADATVYHANDLKTLFQAVVCGKWIRKRKVIFDSHEVDISHTNDDSVMYPLVESFLMRYTDACIYENDTRARLIEKLYHFFPNVVYNYPCLQTHMDAINLHDTLHLPEDELILLYQGSLQEGRGLDILLDAIPHIKRGTIVFAGEGPMKPVLIEETIRRKLSHRVRFLPEIAAEQRLAYTSNAYMGFQLLHDTYFTHYSATPNELFEYIMAGVPIVACDFPEIRKVLKNDEIGVIVQPDNAHAIAKAVNVLIDQPELREKMHQNTFQAREKYNWANEKIKFLKIYQRLIEV</sequence>
<dbReference type="AlphaFoldDB" id="A0A7X0ZUU8"/>
<keyword evidence="3" id="KW-0812">Transmembrane</keyword>
<keyword evidence="2 5" id="KW-0808">Transferase</keyword>
<dbReference type="EMBL" id="JAASWV010000009">
    <property type="protein sequence ID" value="MBC2310746.1"/>
    <property type="molecule type" value="Genomic_DNA"/>
</dbReference>
<accession>A0A7X0ZUU8</accession>
<feature type="domain" description="Glycosyl transferase family 1" evidence="4">
    <location>
        <begin position="222"/>
        <end position="386"/>
    </location>
</feature>
<dbReference type="RefSeq" id="WP_185641873.1">
    <property type="nucleotide sequence ID" value="NZ_JAASWV010000009.1"/>
</dbReference>
<dbReference type="PANTHER" id="PTHR12526:SF629">
    <property type="entry name" value="TEICHURONIC ACID BIOSYNTHESIS GLYCOSYLTRANSFERASE TUAH-RELATED"/>
    <property type="match status" value="1"/>
</dbReference>
<evidence type="ECO:0000313" key="5">
    <source>
        <dbReference type="EMBL" id="MBC2310746.1"/>
    </source>
</evidence>
<proteinExistence type="predicted"/>
<evidence type="ECO:0000259" key="4">
    <source>
        <dbReference type="Pfam" id="PF00534"/>
    </source>
</evidence>
<organism evidence="5 6">
    <name type="scientific">Listeria booriae</name>
    <dbReference type="NCBI Taxonomy" id="1552123"/>
    <lineage>
        <taxon>Bacteria</taxon>
        <taxon>Bacillati</taxon>
        <taxon>Bacillota</taxon>
        <taxon>Bacilli</taxon>
        <taxon>Bacillales</taxon>
        <taxon>Listeriaceae</taxon>
        <taxon>Listeria</taxon>
    </lineage>
</organism>
<dbReference type="InterPro" id="IPR001296">
    <property type="entry name" value="Glyco_trans_1"/>
</dbReference>
<evidence type="ECO:0000256" key="2">
    <source>
        <dbReference type="ARBA" id="ARBA00022679"/>
    </source>
</evidence>
<comment type="caution">
    <text evidence="5">The sequence shown here is derived from an EMBL/GenBank/DDBJ whole genome shotgun (WGS) entry which is preliminary data.</text>
</comment>
<protein>
    <submittedName>
        <fullName evidence="5">Glycosyltransferase family 4 protein</fullName>
    </submittedName>
</protein>
<evidence type="ECO:0000256" key="3">
    <source>
        <dbReference type="SAM" id="Phobius"/>
    </source>
</evidence>
<keyword evidence="1" id="KW-0328">Glycosyltransferase</keyword>
<dbReference type="GO" id="GO:0016757">
    <property type="term" value="F:glycosyltransferase activity"/>
    <property type="evidence" value="ECO:0007669"/>
    <property type="project" value="UniProtKB-KW"/>
</dbReference>
<reference evidence="5 6" key="1">
    <citation type="submission" date="2020-03" db="EMBL/GenBank/DDBJ databases">
        <title>Soil Listeria distribution.</title>
        <authorList>
            <person name="Liao J."/>
            <person name="Wiedmann M."/>
        </authorList>
    </citation>
    <scope>NUCLEOTIDE SEQUENCE [LARGE SCALE GENOMIC DNA]</scope>
    <source>
        <strain evidence="5 6">FSL L7-0039</strain>
    </source>
</reference>
<feature type="transmembrane region" description="Helical" evidence="3">
    <location>
        <begin position="71"/>
        <end position="98"/>
    </location>
</feature>
<keyword evidence="3" id="KW-1133">Transmembrane helix</keyword>
<name>A0A7X0ZUU8_9LIST</name>
<dbReference type="PANTHER" id="PTHR12526">
    <property type="entry name" value="GLYCOSYLTRANSFERASE"/>
    <property type="match status" value="1"/>
</dbReference>
<dbReference type="Proteomes" id="UP000565628">
    <property type="component" value="Unassembled WGS sequence"/>
</dbReference>
<dbReference type="Gene3D" id="3.40.50.2000">
    <property type="entry name" value="Glycogen Phosphorylase B"/>
    <property type="match status" value="2"/>
</dbReference>
<keyword evidence="3" id="KW-0472">Membrane</keyword>
<dbReference type="Pfam" id="PF00534">
    <property type="entry name" value="Glycos_transf_1"/>
    <property type="match status" value="1"/>
</dbReference>
<evidence type="ECO:0000256" key="1">
    <source>
        <dbReference type="ARBA" id="ARBA00022676"/>
    </source>
</evidence>